<evidence type="ECO:0000313" key="2">
    <source>
        <dbReference type="Proteomes" id="UP000658127"/>
    </source>
</evidence>
<dbReference type="Proteomes" id="UP000658127">
    <property type="component" value="Unassembled WGS sequence"/>
</dbReference>
<sequence>MTAPPGNIKFVEYITDLTDDLGVRAALRSGLGRPVERADRMHAYLSPWTTSSKPHEEAVRYTVASLIAHRPVGAIPGKAPGNIGASIARYTAVAANTRESSVHLLSRQPAGALCRMLTRIVVPMRSDDVAIDFATLLQDATRWPRYRNDTARRWLQAFYRAQNLDQDAETSIAAE</sequence>
<dbReference type="InterPro" id="IPR038287">
    <property type="entry name" value="Cse2_sf"/>
</dbReference>
<evidence type="ECO:0000313" key="1">
    <source>
        <dbReference type="EMBL" id="GGN66278.1"/>
    </source>
</evidence>
<protein>
    <recommendedName>
        <fullName evidence="3">CRISPR system Cascade subunit CasB</fullName>
    </recommendedName>
</protein>
<evidence type="ECO:0008006" key="3">
    <source>
        <dbReference type="Google" id="ProtNLM"/>
    </source>
</evidence>
<keyword evidence="2" id="KW-1185">Reference proteome</keyword>
<dbReference type="Gene3D" id="1.10.520.40">
    <property type="entry name" value="CRISPR-associated protein Cse2"/>
    <property type="match status" value="1"/>
</dbReference>
<dbReference type="EMBL" id="BMNE01000001">
    <property type="protein sequence ID" value="GGN66278.1"/>
    <property type="molecule type" value="Genomic_DNA"/>
</dbReference>
<gene>
    <name evidence="1" type="ORF">GCM10011610_01090</name>
</gene>
<name>A0ABQ2K473_9NOCA</name>
<dbReference type="CDD" id="cd09731">
    <property type="entry name" value="Cse2_I-E"/>
    <property type="match status" value="1"/>
</dbReference>
<dbReference type="InterPro" id="IPR013382">
    <property type="entry name" value="CRISPR-assoc_prot_Cse2"/>
</dbReference>
<dbReference type="NCBIfam" id="TIGR02548">
    <property type="entry name" value="casB_cse2"/>
    <property type="match status" value="1"/>
</dbReference>
<comment type="caution">
    <text evidence="1">The sequence shown here is derived from an EMBL/GenBank/DDBJ whole genome shotgun (WGS) entry which is preliminary data.</text>
</comment>
<organism evidence="1 2">
    <name type="scientific">Nocardia rhizosphaerihabitans</name>
    <dbReference type="NCBI Taxonomy" id="1691570"/>
    <lineage>
        <taxon>Bacteria</taxon>
        <taxon>Bacillati</taxon>
        <taxon>Actinomycetota</taxon>
        <taxon>Actinomycetes</taxon>
        <taxon>Mycobacteriales</taxon>
        <taxon>Nocardiaceae</taxon>
        <taxon>Nocardia</taxon>
    </lineage>
</organism>
<dbReference type="Pfam" id="PF09485">
    <property type="entry name" value="CRISPR_Cse2"/>
    <property type="match status" value="1"/>
</dbReference>
<proteinExistence type="predicted"/>
<accession>A0ABQ2K473</accession>
<reference evidence="2" key="1">
    <citation type="journal article" date="2019" name="Int. J. Syst. Evol. Microbiol.">
        <title>The Global Catalogue of Microorganisms (GCM) 10K type strain sequencing project: providing services to taxonomists for standard genome sequencing and annotation.</title>
        <authorList>
            <consortium name="The Broad Institute Genomics Platform"/>
            <consortium name="The Broad Institute Genome Sequencing Center for Infectious Disease"/>
            <person name="Wu L."/>
            <person name="Ma J."/>
        </authorList>
    </citation>
    <scope>NUCLEOTIDE SEQUENCE [LARGE SCALE GENOMIC DNA]</scope>
    <source>
        <strain evidence="2">CGMCC 4.7329</strain>
    </source>
</reference>
<dbReference type="RefSeq" id="WP_189022620.1">
    <property type="nucleotide sequence ID" value="NZ_BMNE01000001.1"/>
</dbReference>